<dbReference type="InterPro" id="IPR039782">
    <property type="entry name" value="VPS13B"/>
</dbReference>
<name>A0A0L8I2D6_OCTBM</name>
<gene>
    <name evidence="4" type="ORF">OCBIM_22037645mg</name>
</gene>
<feature type="compositionally biased region" description="Low complexity" evidence="2">
    <location>
        <begin position="1011"/>
        <end position="1023"/>
    </location>
</feature>
<feature type="domain" description="Chorein N-terminal" evidence="3">
    <location>
        <begin position="5"/>
        <end position="250"/>
    </location>
</feature>
<protein>
    <recommendedName>
        <fullName evidence="3">Chorein N-terminal domain-containing protein</fullName>
    </recommendedName>
</protein>
<feature type="compositionally biased region" description="Low complexity" evidence="2">
    <location>
        <begin position="991"/>
        <end position="1000"/>
    </location>
</feature>
<dbReference type="InterPro" id="IPR026854">
    <property type="entry name" value="VPS13_N"/>
</dbReference>
<feature type="region of interest" description="Disordered" evidence="2">
    <location>
        <begin position="990"/>
        <end position="1039"/>
    </location>
</feature>
<organism evidence="4">
    <name type="scientific">Octopus bimaculoides</name>
    <name type="common">California two-spotted octopus</name>
    <dbReference type="NCBI Taxonomy" id="37653"/>
    <lineage>
        <taxon>Eukaryota</taxon>
        <taxon>Metazoa</taxon>
        <taxon>Spiralia</taxon>
        <taxon>Lophotrochozoa</taxon>
        <taxon>Mollusca</taxon>
        <taxon>Cephalopoda</taxon>
        <taxon>Coleoidea</taxon>
        <taxon>Octopodiformes</taxon>
        <taxon>Octopoda</taxon>
        <taxon>Incirrata</taxon>
        <taxon>Octopodidae</taxon>
        <taxon>Octopus</taxon>
    </lineage>
</organism>
<feature type="region of interest" description="Disordered" evidence="2">
    <location>
        <begin position="637"/>
        <end position="659"/>
    </location>
</feature>
<accession>A0A0L8I2D6</accession>
<sequence>MFKIESYIAPLLMGYVDKYVKLRPEDFQLSLWGGDAVLNNLNLRLDAIEQAINLPISFKSGHIHELHLHVPWTRLGSEPVVITVNTIECIVRLKDSTWDSDKRSSKSESSTRSTPQTLKIKPKKQPVEEELPPGYLQSLVNKVINNVNIIVNNLILKFVEDDIVLSVNVKSAECYSVSPGWNRAFVEVTPAELILRKVINFCDLTVCLDKCDSSGRIEIYQEPLLYRCSLSCRMHLTYQSPHSKLPLITKVNILCEKLDVSLTDLQLPLVVRLIELCLALYYGTLQLPNEDSDSNVEPDSQEVFRQSAVLAESQEESAFSEYDDQGWASWAWSFVPQILPEDYEEEEEEEDSLNKPRKKPSPAVLCIGFYIKNASVMLKLTETVREAVHFGPSRVLFRPFIFVEAGGLAVSVVLYGHSYLDVQCGITHICMTSQGPCVCTSVCNENISSLTLMKGGESIDNDGSLCYLTNSLFDIACAENVLQTPSFITDFDKHVEVYTEQYGMQKFGLFWFDYLYTVIEPERKAGSKSSTSSDANSTENVANIRENALLTFLLGSVIVNVSSSFVHRLQKVFYCATDHEYEPYSLPKTELLNDNSPLPTVDQVKHLEEYTPIRTYNVTVLEPKIYIFAAEHPQKTIQKHKRQTTRSSRTSTKRSTEMSSTPCSLPAVVVSASRFELQFYQAMYPQHVVRLVSKLAGPSSQLMHNCYTHMQLRLFGLSVGLLNIDKTGKPSHTETIISPCSGSVYKKSLLFPENWKNPYLPSVEYMVEVPQFSLSIKKAHVHFVFNIWKTWLEKKPNAASSEASDTLFQDMAQYKEHDSSSSSYKFLPLFELTLGTFEMRCCLTPSANAFTGTLTSIQAVMYVNSGGGGGKGYIIPLISGPSQTTTVTSSLFYSGNAPPTLASLDSVDWLSFTVQLPSKIDTPEAPALLQMNVCGLAIMLDSSIYQWLSYTPKSKVNLKVTHQQRQHQKTTSVTIDPELVQTTSPLQRNLSQASVASSSSTCHPTTVTGPSQSATQTQSASQQPKENIPESGKCEDFSQSDNLGNRLAKHFPLLRIMQLQITLQPWSVFFPTKSMLQSEPNMDIPGNLKDAFNAGLSCDILVVCLPHITVHTSGPRSIFMMQDIPVRSLEGSLLGDKLPWTITVSNYSMYSLHPMKKAFSLVKPGSVSCTVAVSTKYHPPASDNISSLALCLHLDMHIMKFACSLKQVQLCISVLNQLIVEGSKISTLSIPKASSQKVTTATEMAASKPNQKDLTNQQNPSVFSHSHTHAQTYSTSISNDVDVTGFTETSGEFSREATPIRDQEMEDDSYAEGVKLSLWLQWTCPSCEIKFYGTDTVKEEENQIVCLSEELAISIDVQEIYIKAKANIGSVSITQHFRRSDSNNWRKGPYEGIILSCTPDLVSNTQIVGPRLWSLSDNGLQTSTVNLFQSTTDQPREKRHGFLSLTFTRALCKNVKRRLCKLNVELIGLHDIEASSSGENLYFHKYISEVCLSMEPCDVVIYLPAIKSVFDIAELSLLMSSLHKLCRSGVTTRTESEATQKAPSFSFTTSSLPLMYVNLSCLRMFFPNGQNGTDARTPKNMSNATLDHDMLLLQFHLLSLSSQADNPLPRYVVCKHLFAHALQAGITHQPGSAIEDRQYQFDIKGLSLSSGHWQDFVKKSSKSTGFPETVSPTVQIPALEWNTLQYPNQRENVDVILVPLAYNFNLKVVVAPPIVYNRPTNLEQKPQADFLVCGAALEVNVTTELDFFISINQISLLQQVINKNISCFFEIDIPKGSVQHMDNADRLGHVFTESSQVADSGLGSEISTTTNYKGIESLHKTSRHTATSLSCSSLPPKNPLKPSSSISPMLAMTLEMPLEVLLTAGRISCMVYSHQYLQSKEQHEGGVSSYPSSTLPSMYQEHVPSLLKSFSVGEQMSAIDGIFNKPDEPTSSQIKVSLYIVPYLYLYFSQPHTVVALQPEGQKFEMSFYDVMVKGPSASHKLLVDANKLLPEYADFNQCWIETRAGQPHPKTGVPPSFFTLRLTDFLHKPAHVSLHMERPLKLNISPDMLLLMQELFNQIEQSIKLNSRTYQDKQSADNANSEVQTPKPQEATFQFLSTLNWIDQFSLTSDQIVISLETKSADVSAGLMASLTAINMDVTLNQCENGVVNEILSNLCLKDVQLKTCYSKQPPLPFLGPTSLNFSTASQQCVHSGPDYLPKTVLTLEMGLLLVHFGQEHVLCLRNFTEQFSQECKPLFTKQSSSKSESKPTVSSTSQDGFVTMNTVDDLRTGKFEYIIDPVITDGHPGPHQILFCNCDNNGNSSMTWCYDQSRVLSHVTISPVPFSLVDESSILDQQPSQIPCTLQYWDSLVNQFFAYQNFTLSENESSTLPLPEVRAVNGPELMAAQMWRVVIHQKYTACHSHSSTSSGVDDFDGSYPCVLPASLAACMRVDSCFIPSLVPVVQVLVTMPTLLLKFSNHFNVLGQDVPEKLKPFTFQDNDPSDQEWGVLILESPAVMGSYSGGHTTKTSLQFSCACQLDIVEFRYLTQQTVVKPFSLQGEVTIIPDGECQLISVDCSVDNLMVRVGKGAVHTLHCTTEVWKQFIKPAVLSSSCNKVVFSHYIICNDTYSMICFGQTGTTENLVLKPEEMYCYSWCSQKTPTPMLHVCVNAETWFWCDPFSIDEDGIIVRVVATNSSNLKLIIKVKALSNVQKQVIIRGQLLFSNRLSLPLEMKVVTNRHRTTYTSTTLEASKNGRSLIYDEREPCVLRLRQSGVPTAWSQEVYICGERMKETRLVKIPILVKNQYIHLWCHIYSQDYGLAIQKLIILSPLFVLKSHLPVPLYIDLETPKLGKLQQIEIPSEGQPFQLSCLGGDIVHSLTFQLGENLQKSTPAMAISTGMIEQVKRAPVVNPINIENLLVDWQKDIAPPKWPYIKIHDKYRDVVPVKESSNYNHAISVSGSISSKPASSKVDAFSIDVDISLTEYWPGCSTVLLDIVPSYLLTNNTNIPLVVISPHNQQWNVPCGATFTPTGIQEYFQLGLQSYSELFTSGKIPLSDEEVAARRYRTDIGETLYTDGFVHTAIFSDMKAGNKVAYFFTVNSSVHHNIRVITVSERFSLTNLSGTPYQIQMVCVPLGVGKVTLPTEIEQCIVPSHSQSKDADNLSPLLSWTVLLQEKHQGIDFNQKNNFVHYIRLREIDKSNQHQSHELEPTDDSAWSFPLRITSSKAGVRLTASVPIKASSYATTRPLVISGHTDEGLTYFVAEQDNSPGCLISNCCSFPVTYGQTLMNLSISGTMAHKR</sequence>
<proteinExistence type="predicted"/>
<evidence type="ECO:0000259" key="3">
    <source>
        <dbReference type="Pfam" id="PF12624"/>
    </source>
</evidence>
<reference evidence="4" key="1">
    <citation type="submission" date="2015-07" db="EMBL/GenBank/DDBJ databases">
        <title>MeaNS - Measles Nucleotide Surveillance Program.</title>
        <authorList>
            <person name="Tran T."/>
            <person name="Druce J."/>
        </authorList>
    </citation>
    <scope>NUCLEOTIDE SEQUENCE</scope>
    <source>
        <strain evidence="4">UCB-OBI-ISO-001</strain>
        <tissue evidence="4">Gonad</tissue>
    </source>
</reference>
<dbReference type="EMBL" id="KQ416705">
    <property type="protein sequence ID" value="KOF95627.1"/>
    <property type="molecule type" value="Genomic_DNA"/>
</dbReference>
<dbReference type="Pfam" id="PF12624">
    <property type="entry name" value="VPS13_N"/>
    <property type="match status" value="1"/>
</dbReference>
<evidence type="ECO:0000313" key="4">
    <source>
        <dbReference type="EMBL" id="KOF95627.1"/>
    </source>
</evidence>
<dbReference type="PANTHER" id="PTHR12517:SF0">
    <property type="entry name" value="INTERMEMBRANE LIPID TRANSFER PROTEIN VPS13B"/>
    <property type="match status" value="1"/>
</dbReference>
<dbReference type="PANTHER" id="PTHR12517">
    <property type="entry name" value="VACUOLAR PROTEIN SORTING-ASSOCIATED PROTEIN 13B"/>
    <property type="match status" value="1"/>
</dbReference>
<evidence type="ECO:0000256" key="1">
    <source>
        <dbReference type="ARBA" id="ARBA00022448"/>
    </source>
</evidence>
<evidence type="ECO:0000256" key="2">
    <source>
        <dbReference type="SAM" id="MobiDB-lite"/>
    </source>
</evidence>
<keyword evidence="1" id="KW-0813">Transport</keyword>
<dbReference type="OrthoDB" id="445152at2759"/>
<dbReference type="STRING" id="37653.A0A0L8I2D6"/>
<feature type="region of interest" description="Disordered" evidence="2">
    <location>
        <begin position="99"/>
        <end position="126"/>
    </location>
</feature>
<feature type="compositionally biased region" description="Polar residues" evidence="2">
    <location>
        <begin position="1001"/>
        <end position="1010"/>
    </location>
</feature>